<proteinExistence type="inferred from homology"/>
<evidence type="ECO:0000259" key="5">
    <source>
        <dbReference type="Pfam" id="PF01778"/>
    </source>
</evidence>
<evidence type="ECO:0000256" key="1">
    <source>
        <dbReference type="ARBA" id="ARBA00004123"/>
    </source>
</evidence>
<dbReference type="AlphaFoldDB" id="A0A2T9Y3L9"/>
<evidence type="ECO:0000256" key="3">
    <source>
        <dbReference type="ARBA" id="ARBA00023242"/>
    </source>
</evidence>
<feature type="non-terminal residue" evidence="6">
    <location>
        <position position="181"/>
    </location>
</feature>
<dbReference type="OrthoDB" id="10251342at2759"/>
<keyword evidence="7" id="KW-1185">Reference proteome</keyword>
<dbReference type="Proteomes" id="UP000245609">
    <property type="component" value="Unassembled WGS sequence"/>
</dbReference>
<reference evidence="6 7" key="1">
    <citation type="journal article" date="2018" name="MBio">
        <title>Comparative Genomics Reveals the Core Gene Toolbox for the Fungus-Insect Symbiosis.</title>
        <authorList>
            <person name="Wang Y."/>
            <person name="Stata M."/>
            <person name="Wang W."/>
            <person name="Stajich J.E."/>
            <person name="White M.M."/>
            <person name="Moncalvo J.M."/>
        </authorList>
    </citation>
    <scope>NUCLEOTIDE SEQUENCE [LARGE SCALE GENOMIC DNA]</scope>
    <source>
        <strain evidence="6 7">SC-DP-2</strain>
    </source>
</reference>
<accession>A0A2T9Y3L9</accession>
<evidence type="ECO:0000313" key="6">
    <source>
        <dbReference type="EMBL" id="PVU86945.1"/>
    </source>
</evidence>
<evidence type="ECO:0000256" key="4">
    <source>
        <dbReference type="SAM" id="MobiDB-lite"/>
    </source>
</evidence>
<feature type="region of interest" description="Disordered" evidence="4">
    <location>
        <begin position="159"/>
        <end position="181"/>
    </location>
</feature>
<comment type="caution">
    <text evidence="6">The sequence shown here is derived from an EMBL/GenBank/DDBJ whole genome shotgun (WGS) entry which is preliminary data.</text>
</comment>
<comment type="similarity">
    <text evidence="2">Belongs to the MAK16 family.</text>
</comment>
<dbReference type="PANTHER" id="PTHR23405:SF4">
    <property type="entry name" value="PROTEIN MAK16 HOMOLOG"/>
    <property type="match status" value="1"/>
</dbReference>
<comment type="subcellular location">
    <subcellularLocation>
        <location evidence="1">Nucleus</location>
    </subcellularLocation>
</comment>
<dbReference type="GO" id="GO:0005730">
    <property type="term" value="C:nucleolus"/>
    <property type="evidence" value="ECO:0007669"/>
    <property type="project" value="TreeGrafter"/>
</dbReference>
<dbReference type="GO" id="GO:0030687">
    <property type="term" value="C:preribosome, large subunit precursor"/>
    <property type="evidence" value="ECO:0007669"/>
    <property type="project" value="TreeGrafter"/>
</dbReference>
<evidence type="ECO:0000313" key="7">
    <source>
        <dbReference type="Proteomes" id="UP000245609"/>
    </source>
</evidence>
<dbReference type="GO" id="GO:0000470">
    <property type="term" value="P:maturation of LSU-rRNA"/>
    <property type="evidence" value="ECO:0007669"/>
    <property type="project" value="TreeGrafter"/>
</dbReference>
<dbReference type="Pfam" id="PF01778">
    <property type="entry name" value="Ribosomal_L28e"/>
    <property type="match status" value="1"/>
</dbReference>
<dbReference type="Pfam" id="PF04874">
    <property type="entry name" value="Mak16"/>
    <property type="match status" value="1"/>
</dbReference>
<dbReference type="Gene3D" id="3.30.390.110">
    <property type="match status" value="1"/>
</dbReference>
<sequence>MQSCPLANSQYATVREHLGVIYLYIKTPERAHMPSKLWEKIKLPSNYTQALKMIDSELIYWPSWIKHKCKQRLTKIVQYLARMRRLKLKPDPQLVGIRKKTERRLKSREIRAEQVARLDKAIEKELLERLKTKAYGDDMPLNIRQDVWEQILSSDNQKDKDAAEKLENENEDDLDLKDIEF</sequence>
<evidence type="ECO:0000256" key="2">
    <source>
        <dbReference type="ARBA" id="ARBA00005514"/>
    </source>
</evidence>
<dbReference type="EMBL" id="MBFS01003389">
    <property type="protein sequence ID" value="PVU86945.1"/>
    <property type="molecule type" value="Genomic_DNA"/>
</dbReference>
<organism evidence="6 7">
    <name type="scientific">Smittium megazygosporum</name>
    <dbReference type="NCBI Taxonomy" id="133381"/>
    <lineage>
        <taxon>Eukaryota</taxon>
        <taxon>Fungi</taxon>
        <taxon>Fungi incertae sedis</taxon>
        <taxon>Zoopagomycota</taxon>
        <taxon>Kickxellomycotina</taxon>
        <taxon>Harpellomycetes</taxon>
        <taxon>Harpellales</taxon>
        <taxon>Legeriomycetaceae</taxon>
        <taxon>Smittium</taxon>
    </lineage>
</organism>
<dbReference type="InterPro" id="IPR006958">
    <property type="entry name" value="Mak16"/>
</dbReference>
<gene>
    <name evidence="6" type="ORF">BB560_006581</name>
</gene>
<feature type="domain" description="Ribosomal eL28/Mak16" evidence="5">
    <location>
        <begin position="2"/>
        <end position="79"/>
    </location>
</feature>
<protein>
    <recommendedName>
        <fullName evidence="5">Ribosomal eL28/Mak16 domain-containing protein</fullName>
    </recommendedName>
</protein>
<name>A0A2T9Y3L9_9FUNG</name>
<feature type="compositionally biased region" description="Basic and acidic residues" evidence="4">
    <location>
        <begin position="159"/>
        <end position="168"/>
    </location>
</feature>
<dbReference type="GO" id="GO:0000460">
    <property type="term" value="P:maturation of 5.8S rRNA"/>
    <property type="evidence" value="ECO:0007669"/>
    <property type="project" value="TreeGrafter"/>
</dbReference>
<dbReference type="InterPro" id="IPR029004">
    <property type="entry name" value="Ribosomal_eL28/Mak16"/>
</dbReference>
<dbReference type="PANTHER" id="PTHR23405">
    <property type="entry name" value="MAINTENANCE OF KILLER 16 MAK16 PROTEIN-RELATED"/>
    <property type="match status" value="1"/>
</dbReference>
<dbReference type="STRING" id="133381.A0A2T9Y3L9"/>
<keyword evidence="3" id="KW-0539">Nucleus</keyword>